<feature type="compositionally biased region" description="Low complexity" evidence="1">
    <location>
        <begin position="201"/>
        <end position="212"/>
    </location>
</feature>
<feature type="compositionally biased region" description="Low complexity" evidence="1">
    <location>
        <begin position="179"/>
        <end position="194"/>
    </location>
</feature>
<sequence>MKTVLLLFGLFLGFLANAQDLTGVWRGQFRSNDRMMQLMNVDNRYKFEVQIDQRGKSFNGVTYSYKTTEFYGKANARGTIHTGTQKVILEELKIVEVRMAKGNDACIMTCFLQYSKNEEEEFLEGYYVSMNTRDSTDCGRGTVFLRKVPESDFYKEPFLVNREKGKEKPRSSGNDTSKKAPSAKADSAVTVKAKSSPKKAPPSSSGKPVAKAAPKKPVTKPPPPDRQGRPIEAKPVPEADSEKTAAKKTPPPPVIVPPVLKNRENEVIKTFNVTTRNITVNLYDNGTIDNDTVSVYLNKRLIVSKKMLSLSPIVINIELDDDNNYQELVMVAENLGDIPPNTSLMVVKAGNQQFEARITSTEQKNAVVIFKYEKSQ</sequence>
<reference evidence="3 4" key="1">
    <citation type="submission" date="2015-04" db="EMBL/GenBank/DDBJ databases">
        <title>Whole genome shotgun sequence of Flavihumibacter petaseus NBRC 106054.</title>
        <authorList>
            <person name="Miyazawa S."/>
            <person name="Hosoyama A."/>
            <person name="Hashimoto M."/>
            <person name="Noguchi M."/>
            <person name="Tsuchikane K."/>
            <person name="Ohji S."/>
            <person name="Yamazoe A."/>
            <person name="Ichikawa N."/>
            <person name="Kimura A."/>
            <person name="Fujita N."/>
        </authorList>
    </citation>
    <scope>NUCLEOTIDE SEQUENCE [LARGE SCALE GENOMIC DNA]</scope>
    <source>
        <strain evidence="3 4">NBRC 106054</strain>
    </source>
</reference>
<dbReference type="AlphaFoldDB" id="A0A0E9N756"/>
<evidence type="ECO:0000313" key="3">
    <source>
        <dbReference type="EMBL" id="GAO45659.1"/>
    </source>
</evidence>
<feature type="compositionally biased region" description="Basic and acidic residues" evidence="1">
    <location>
        <begin position="159"/>
        <end position="170"/>
    </location>
</feature>
<dbReference type="Proteomes" id="UP000033121">
    <property type="component" value="Unassembled WGS sequence"/>
</dbReference>
<protein>
    <recommendedName>
        <fullName evidence="5">Lipocalin-like domain-containing protein</fullName>
    </recommendedName>
</protein>
<evidence type="ECO:0000313" key="4">
    <source>
        <dbReference type="Proteomes" id="UP000033121"/>
    </source>
</evidence>
<evidence type="ECO:0008006" key="5">
    <source>
        <dbReference type="Google" id="ProtNLM"/>
    </source>
</evidence>
<name>A0A0E9N756_9BACT</name>
<organism evidence="3 4">
    <name type="scientific">Flavihumibacter petaseus NBRC 106054</name>
    <dbReference type="NCBI Taxonomy" id="1220578"/>
    <lineage>
        <taxon>Bacteria</taxon>
        <taxon>Pseudomonadati</taxon>
        <taxon>Bacteroidota</taxon>
        <taxon>Chitinophagia</taxon>
        <taxon>Chitinophagales</taxon>
        <taxon>Chitinophagaceae</taxon>
        <taxon>Flavihumibacter</taxon>
    </lineage>
</organism>
<dbReference type="OrthoDB" id="639821at2"/>
<evidence type="ECO:0000256" key="1">
    <source>
        <dbReference type="SAM" id="MobiDB-lite"/>
    </source>
</evidence>
<comment type="caution">
    <text evidence="3">The sequence shown here is derived from an EMBL/GenBank/DDBJ whole genome shotgun (WGS) entry which is preliminary data.</text>
</comment>
<feature type="compositionally biased region" description="Basic and acidic residues" evidence="1">
    <location>
        <begin position="226"/>
        <end position="245"/>
    </location>
</feature>
<dbReference type="STRING" id="1220578.FPE01S_07_00470"/>
<feature type="chain" id="PRO_5002430097" description="Lipocalin-like domain-containing protein" evidence="2">
    <location>
        <begin position="19"/>
        <end position="376"/>
    </location>
</feature>
<evidence type="ECO:0000256" key="2">
    <source>
        <dbReference type="SAM" id="SignalP"/>
    </source>
</evidence>
<feature type="region of interest" description="Disordered" evidence="1">
    <location>
        <begin position="159"/>
        <end position="258"/>
    </location>
</feature>
<dbReference type="RefSeq" id="WP_046371673.1">
    <property type="nucleotide sequence ID" value="NZ_BBWV01000007.1"/>
</dbReference>
<dbReference type="EMBL" id="BBWV01000007">
    <property type="protein sequence ID" value="GAO45659.1"/>
    <property type="molecule type" value="Genomic_DNA"/>
</dbReference>
<gene>
    <name evidence="3" type="ORF">FPE01S_07_00470</name>
</gene>
<proteinExistence type="predicted"/>
<keyword evidence="2" id="KW-0732">Signal</keyword>
<feature type="signal peptide" evidence="2">
    <location>
        <begin position="1"/>
        <end position="18"/>
    </location>
</feature>
<accession>A0A0E9N756</accession>
<keyword evidence="4" id="KW-1185">Reference proteome</keyword>